<sequence>MAPAELKSPDAPPVGATELASHLPTEWMWSPWKPGVRIGLGTVSKVSVAKPLAKSKVALATRVPSALFNCVVIRSVPGGGAVSGDVLGWAVFWLVHAPTGAMAAESTAAAQAAGLFNTFMACAYPD</sequence>
<evidence type="ECO:0000313" key="1">
    <source>
        <dbReference type="EMBL" id="OOK67488.1"/>
    </source>
</evidence>
<gene>
    <name evidence="1" type="ORF">BZL30_7834</name>
</gene>
<accession>A0A1V3WL38</accession>
<protein>
    <submittedName>
        <fullName evidence="1">Uncharacterized protein</fullName>
    </submittedName>
</protein>
<dbReference type="EMBL" id="MVBM01000008">
    <property type="protein sequence ID" value="OOK67488.1"/>
    <property type="molecule type" value="Genomic_DNA"/>
</dbReference>
<proteinExistence type="predicted"/>
<reference evidence="1 2" key="1">
    <citation type="submission" date="2017-02" db="EMBL/GenBank/DDBJ databases">
        <title>Complete genome sequences of Mycobacterium kansasii strains isolated from rhesus macaques.</title>
        <authorList>
            <person name="Panda A."/>
            <person name="Nagaraj S."/>
            <person name="Zhao X."/>
            <person name="Tettelin H."/>
            <person name="Detolla L.J."/>
        </authorList>
    </citation>
    <scope>NUCLEOTIDE SEQUENCE [LARGE SCALE GENOMIC DNA]</scope>
    <source>
        <strain evidence="1 2">11-3813</strain>
    </source>
</reference>
<evidence type="ECO:0000313" key="2">
    <source>
        <dbReference type="Proteomes" id="UP000189229"/>
    </source>
</evidence>
<name>A0A1V3WL38_MYCKA</name>
<dbReference type="Proteomes" id="UP000189229">
    <property type="component" value="Unassembled WGS sequence"/>
</dbReference>
<organism evidence="1 2">
    <name type="scientific">Mycobacterium kansasii</name>
    <dbReference type="NCBI Taxonomy" id="1768"/>
    <lineage>
        <taxon>Bacteria</taxon>
        <taxon>Bacillati</taxon>
        <taxon>Actinomycetota</taxon>
        <taxon>Actinomycetes</taxon>
        <taxon>Mycobacteriales</taxon>
        <taxon>Mycobacteriaceae</taxon>
        <taxon>Mycobacterium</taxon>
    </lineage>
</organism>
<comment type="caution">
    <text evidence="1">The sequence shown here is derived from an EMBL/GenBank/DDBJ whole genome shotgun (WGS) entry which is preliminary data.</text>
</comment>
<dbReference type="AlphaFoldDB" id="A0A1V3WL38"/>